<dbReference type="OrthoDB" id="667380at2"/>
<sequence>MNDIKEQLHALCVAYVKGRMQAAEQAIAEAQEAANNDTKSSAGDKYETGREMAQQETNRNLAQLNEANKLMVALNQIPMKGNAATADAGSLVITNNGSFYIAISAGALAFDGKNYFAVSPASPIGLKLKGKKMGEEFNLNGKNYLISEIF</sequence>
<dbReference type="EMBL" id="MBTF01000021">
    <property type="protein sequence ID" value="OOQ58955.1"/>
    <property type="molecule type" value="Genomic_DNA"/>
</dbReference>
<dbReference type="Proteomes" id="UP000189739">
    <property type="component" value="Unassembled WGS sequence"/>
</dbReference>
<gene>
    <name evidence="2" type="ORF">BC343_30170</name>
</gene>
<comment type="caution">
    <text evidence="2">The sequence shown here is derived from an EMBL/GenBank/DDBJ whole genome shotgun (WGS) entry which is preliminary data.</text>
</comment>
<evidence type="ECO:0000313" key="3">
    <source>
        <dbReference type="Proteomes" id="UP000189739"/>
    </source>
</evidence>
<evidence type="ECO:0000313" key="2">
    <source>
        <dbReference type="EMBL" id="OOQ58955.1"/>
    </source>
</evidence>
<organism evidence="2 3">
    <name type="scientific">Mucilaginibacter pedocola</name>
    <dbReference type="NCBI Taxonomy" id="1792845"/>
    <lineage>
        <taxon>Bacteria</taxon>
        <taxon>Pseudomonadati</taxon>
        <taxon>Bacteroidota</taxon>
        <taxon>Sphingobacteriia</taxon>
        <taxon>Sphingobacteriales</taxon>
        <taxon>Sphingobacteriaceae</taxon>
        <taxon>Mucilaginibacter</taxon>
    </lineage>
</organism>
<evidence type="ECO:0000256" key="1">
    <source>
        <dbReference type="SAM" id="MobiDB-lite"/>
    </source>
</evidence>
<dbReference type="STRING" id="1792845.BC343_30170"/>
<reference evidence="2 3" key="1">
    <citation type="submission" date="2016-07" db="EMBL/GenBank/DDBJ databases">
        <title>Genomic analysis of zinc-resistant bacterium Mucilaginibacter pedocola TBZ30.</title>
        <authorList>
            <person name="Huang J."/>
            <person name="Tang J."/>
        </authorList>
    </citation>
    <scope>NUCLEOTIDE SEQUENCE [LARGE SCALE GENOMIC DNA]</scope>
    <source>
        <strain evidence="2 3">TBZ30</strain>
    </source>
</reference>
<keyword evidence="3" id="KW-1185">Reference proteome</keyword>
<proteinExistence type="predicted"/>
<accession>A0A1S9PDD7</accession>
<dbReference type="RefSeq" id="WP_078349080.1">
    <property type="nucleotide sequence ID" value="NZ_MBTF01000021.1"/>
</dbReference>
<feature type="region of interest" description="Disordered" evidence="1">
    <location>
        <begin position="31"/>
        <end position="56"/>
    </location>
</feature>
<dbReference type="AlphaFoldDB" id="A0A1S9PDD7"/>
<name>A0A1S9PDD7_9SPHI</name>
<protein>
    <submittedName>
        <fullName evidence="2">3-oxoacyl-ACP synthase</fullName>
    </submittedName>
</protein>